<protein>
    <recommendedName>
        <fullName evidence="3">UBC core domain-containing protein</fullName>
    </recommendedName>
</protein>
<feature type="region of interest" description="Disordered" evidence="2">
    <location>
        <begin position="346"/>
        <end position="382"/>
    </location>
</feature>
<proteinExistence type="predicted"/>
<keyword evidence="5" id="KW-1185">Reference proteome</keyword>
<dbReference type="Gene3D" id="3.10.110.10">
    <property type="entry name" value="Ubiquitin Conjugating Enzyme"/>
    <property type="match status" value="1"/>
</dbReference>
<dbReference type="InterPro" id="IPR016135">
    <property type="entry name" value="UBQ-conjugating_enzyme/RWD"/>
</dbReference>
<feature type="compositionally biased region" description="Basic and acidic residues" evidence="2">
    <location>
        <begin position="504"/>
        <end position="515"/>
    </location>
</feature>
<sequence>MIALEEYTEELQQKRIEKENSLLEPSISGLTLTRNSTKFGLAIQVDFKNTIGSSTSISFKIHLEGKYPFQPPRITCETIYGYPSISDGRDLLDNILKKQWTPNTTVVEIINCLKSFISELAHNPSIRPGSFKLGTAMSLDSWDNKRDMKCFRCIELDPQNPKFTRDRALVITHTHILQLELNSLYEGVGHLVCWSSLQLLSAVKKGRSDPDRLIFEWKPINNNPQLAQQFKVKDHDALIEVISENLKKLGGSVKRHVVQEVPKIKEEEVNASSLKKIKIKDILKAIANLEKETAVVMNYKNVHALIDYYQKAIEYYSALSDEKFEEYIQKLQKLFSNEKVLAILNSPEPKAEETKSGKRPRVKDEPVELQSAPENFGDKWPSSEVINEKTTEETKTTFEDSGDKWPTEEKIHEVEEKIHIEDYGEKWPSEEEIKEKRTEGINELLQQLERELNDNDEDEYDENMVNEILETEITAGVKNVKIDEESNENKEKTSSETENTNEGAGKENEESKEGIAEAGEQNTVSQEMSLETNVEEEPNVIQNAESGVEKEIIEDSKNEELN</sequence>
<feature type="compositionally biased region" description="Polar residues" evidence="2">
    <location>
        <begin position="520"/>
        <end position="532"/>
    </location>
</feature>
<evidence type="ECO:0000313" key="4">
    <source>
        <dbReference type="EMBL" id="CAG9334880.1"/>
    </source>
</evidence>
<dbReference type="AlphaFoldDB" id="A0AAU9KA16"/>
<dbReference type="Pfam" id="PF00179">
    <property type="entry name" value="UQ_con"/>
    <property type="match status" value="1"/>
</dbReference>
<feature type="compositionally biased region" description="Basic and acidic residues" evidence="2">
    <location>
        <begin position="480"/>
        <end position="495"/>
    </location>
</feature>
<evidence type="ECO:0000259" key="3">
    <source>
        <dbReference type="Pfam" id="PF00179"/>
    </source>
</evidence>
<dbReference type="CDD" id="cd00195">
    <property type="entry name" value="UBCc_UEV"/>
    <property type="match status" value="1"/>
</dbReference>
<feature type="domain" description="UBC core" evidence="3">
    <location>
        <begin position="48"/>
        <end position="120"/>
    </location>
</feature>
<comment type="caution">
    <text evidence="4">The sequence shown here is derived from an EMBL/GenBank/DDBJ whole genome shotgun (WGS) entry which is preliminary data.</text>
</comment>
<feature type="compositionally biased region" description="Basic and acidic residues" evidence="2">
    <location>
        <begin position="349"/>
        <end position="366"/>
    </location>
</feature>
<evidence type="ECO:0000256" key="1">
    <source>
        <dbReference type="SAM" id="Coils"/>
    </source>
</evidence>
<feature type="coiled-coil region" evidence="1">
    <location>
        <begin position="431"/>
        <end position="461"/>
    </location>
</feature>
<feature type="region of interest" description="Disordered" evidence="2">
    <location>
        <begin position="474"/>
        <end position="562"/>
    </location>
</feature>
<dbReference type="SUPFAM" id="SSF54495">
    <property type="entry name" value="UBC-like"/>
    <property type="match status" value="1"/>
</dbReference>
<dbReference type="Proteomes" id="UP001162131">
    <property type="component" value="Unassembled WGS sequence"/>
</dbReference>
<reference evidence="4" key="1">
    <citation type="submission" date="2021-09" db="EMBL/GenBank/DDBJ databases">
        <authorList>
            <consortium name="AG Swart"/>
            <person name="Singh M."/>
            <person name="Singh A."/>
            <person name="Seah K."/>
            <person name="Emmerich C."/>
        </authorList>
    </citation>
    <scope>NUCLEOTIDE SEQUENCE</scope>
    <source>
        <strain evidence="4">ATCC30299</strain>
    </source>
</reference>
<feature type="region of interest" description="Disordered" evidence="2">
    <location>
        <begin position="390"/>
        <end position="409"/>
    </location>
</feature>
<organism evidence="4 5">
    <name type="scientific">Blepharisma stoltei</name>
    <dbReference type="NCBI Taxonomy" id="1481888"/>
    <lineage>
        <taxon>Eukaryota</taxon>
        <taxon>Sar</taxon>
        <taxon>Alveolata</taxon>
        <taxon>Ciliophora</taxon>
        <taxon>Postciliodesmatophora</taxon>
        <taxon>Heterotrichea</taxon>
        <taxon>Heterotrichida</taxon>
        <taxon>Blepharismidae</taxon>
        <taxon>Blepharisma</taxon>
    </lineage>
</organism>
<keyword evidence="1" id="KW-0175">Coiled coil</keyword>
<evidence type="ECO:0000256" key="2">
    <source>
        <dbReference type="SAM" id="MobiDB-lite"/>
    </source>
</evidence>
<evidence type="ECO:0000313" key="5">
    <source>
        <dbReference type="Proteomes" id="UP001162131"/>
    </source>
</evidence>
<name>A0AAU9KA16_9CILI</name>
<accession>A0AAU9KA16</accession>
<dbReference type="InterPro" id="IPR000608">
    <property type="entry name" value="UBC"/>
</dbReference>
<feature type="compositionally biased region" description="Basic and acidic residues" evidence="2">
    <location>
        <begin position="547"/>
        <end position="562"/>
    </location>
</feature>
<gene>
    <name evidence="4" type="ORF">BSTOLATCC_MIC62465</name>
</gene>
<dbReference type="EMBL" id="CAJZBQ010000060">
    <property type="protein sequence ID" value="CAG9334880.1"/>
    <property type="molecule type" value="Genomic_DNA"/>
</dbReference>